<dbReference type="SUPFAM" id="SSF51695">
    <property type="entry name" value="PLC-like phosphodiesterases"/>
    <property type="match status" value="1"/>
</dbReference>
<keyword evidence="3" id="KW-1185">Reference proteome</keyword>
<evidence type="ECO:0000313" key="2">
    <source>
        <dbReference type="EMBL" id="AWY98650.1"/>
    </source>
</evidence>
<dbReference type="InterPro" id="IPR030395">
    <property type="entry name" value="GP_PDE_dom"/>
</dbReference>
<dbReference type="AlphaFoldDB" id="A0A2Z4UC56"/>
<dbReference type="GO" id="GO:0006629">
    <property type="term" value="P:lipid metabolic process"/>
    <property type="evidence" value="ECO:0007669"/>
    <property type="project" value="InterPro"/>
</dbReference>
<dbReference type="Proteomes" id="UP000250003">
    <property type="component" value="Chromosome"/>
</dbReference>
<gene>
    <name evidence="2" type="ORF">DQQ01_11345</name>
</gene>
<evidence type="ECO:0000313" key="3">
    <source>
        <dbReference type="Proteomes" id="UP000250003"/>
    </source>
</evidence>
<protein>
    <submittedName>
        <fullName evidence="2">Glycerophosphodiester phosphodiesterase</fullName>
    </submittedName>
</protein>
<dbReference type="PANTHER" id="PTHR46211:SF1">
    <property type="entry name" value="GLYCEROPHOSPHODIESTER PHOSPHODIESTERASE, CYTOPLASMIC"/>
    <property type="match status" value="1"/>
</dbReference>
<dbReference type="EMBL" id="CP030280">
    <property type="protein sequence ID" value="AWY98650.1"/>
    <property type="molecule type" value="Genomic_DNA"/>
</dbReference>
<dbReference type="RefSeq" id="WP_111920136.1">
    <property type="nucleotide sequence ID" value="NZ_CAUWHR010000026.1"/>
</dbReference>
<dbReference type="Pfam" id="PF03009">
    <property type="entry name" value="GDPD"/>
    <property type="match status" value="1"/>
</dbReference>
<organism evidence="2 3">
    <name type="scientific">Blautia argi</name>
    <dbReference type="NCBI Taxonomy" id="1912897"/>
    <lineage>
        <taxon>Bacteria</taxon>
        <taxon>Bacillati</taxon>
        <taxon>Bacillota</taxon>
        <taxon>Clostridia</taxon>
        <taxon>Lachnospirales</taxon>
        <taxon>Lachnospiraceae</taxon>
        <taxon>Blautia</taxon>
    </lineage>
</organism>
<proteinExistence type="predicted"/>
<dbReference type="PROSITE" id="PS51704">
    <property type="entry name" value="GP_PDE"/>
    <property type="match status" value="1"/>
</dbReference>
<feature type="domain" description="GP-PDE" evidence="1">
    <location>
        <begin position="37"/>
        <end position="278"/>
    </location>
</feature>
<dbReference type="InterPro" id="IPR017946">
    <property type="entry name" value="PLC-like_Pdiesterase_TIM-brl"/>
</dbReference>
<evidence type="ECO:0000259" key="1">
    <source>
        <dbReference type="PROSITE" id="PS51704"/>
    </source>
</evidence>
<dbReference type="PANTHER" id="PTHR46211">
    <property type="entry name" value="GLYCEROPHOSPHORYL DIESTER PHOSPHODIESTERASE"/>
    <property type="match status" value="1"/>
</dbReference>
<dbReference type="GO" id="GO:0008081">
    <property type="term" value="F:phosphoric diester hydrolase activity"/>
    <property type="evidence" value="ECO:0007669"/>
    <property type="project" value="InterPro"/>
</dbReference>
<reference evidence="3" key="1">
    <citation type="submission" date="2018-06" db="EMBL/GenBank/DDBJ databases">
        <title>Description of Blautia argi sp. nov., a new anaerobic isolated from dog feces.</title>
        <authorList>
            <person name="Chang Y.-H."/>
            <person name="Paek J."/>
            <person name="Shin Y."/>
        </authorList>
    </citation>
    <scope>NUCLEOTIDE SEQUENCE [LARGE SCALE GENOMIC DNA]</scope>
    <source>
        <strain evidence="3">KCTC 15426</strain>
    </source>
</reference>
<accession>A0A2Z4UC56</accession>
<name>A0A2Z4UC56_9FIRM</name>
<dbReference type="OrthoDB" id="384721at2"/>
<dbReference type="Gene3D" id="3.20.20.190">
    <property type="entry name" value="Phosphatidylinositol (PI) phosphodiesterase"/>
    <property type="match status" value="1"/>
</dbReference>
<dbReference type="KEGG" id="blau:DQQ01_11345"/>
<sequence>MKTLLLTVCILAFLFCLYFYCIMPRFSRKREAQRFLHHLFAHRGLFTPDQSIPENSMPAFANAVRHGYGIELDIQLTKDKQVVVFHDHTLTRMCGIDLPVCELTYEELQSFSLMQTQEKIPLFADVLKLVNGKVPLLIEIKLPTIRTETCVLTDALLQKYQGDYCIESFNPLALGWYKKHRKDVIRGQLSANLTHPVAEGGYILSFLVKYLLLNFIGRPDFIAYCYKDTQNVSFLVNKCLCHTPTFAWTVRSEQVLEASLPKFDSIIFDSFVPTNEYSM</sequence>